<dbReference type="EMBL" id="CAJVCH010065991">
    <property type="protein sequence ID" value="CAG7719968.1"/>
    <property type="molecule type" value="Genomic_DNA"/>
</dbReference>
<sequence>MFNIPALIFRQICPEKFQKEFLRTFGCWILCRKRNRRLPVLRRTNTAQSYSGFNGRGLSTYSRNYPGSTRVETTVVHFATTVVMEK</sequence>
<dbReference type="Proteomes" id="UP000708208">
    <property type="component" value="Unassembled WGS sequence"/>
</dbReference>
<protein>
    <submittedName>
        <fullName evidence="1">Uncharacterized protein</fullName>
    </submittedName>
</protein>
<evidence type="ECO:0000313" key="2">
    <source>
        <dbReference type="Proteomes" id="UP000708208"/>
    </source>
</evidence>
<proteinExistence type="predicted"/>
<keyword evidence="2" id="KW-1185">Reference proteome</keyword>
<name>A0A8J2JGT4_9HEXA</name>
<accession>A0A8J2JGT4</accession>
<reference evidence="1" key="1">
    <citation type="submission" date="2021-06" db="EMBL/GenBank/DDBJ databases">
        <authorList>
            <person name="Hodson N. C."/>
            <person name="Mongue J. A."/>
            <person name="Jaron S. K."/>
        </authorList>
    </citation>
    <scope>NUCLEOTIDE SEQUENCE</scope>
</reference>
<comment type="caution">
    <text evidence="1">The sequence shown here is derived from an EMBL/GenBank/DDBJ whole genome shotgun (WGS) entry which is preliminary data.</text>
</comment>
<organism evidence="1 2">
    <name type="scientific">Allacma fusca</name>
    <dbReference type="NCBI Taxonomy" id="39272"/>
    <lineage>
        <taxon>Eukaryota</taxon>
        <taxon>Metazoa</taxon>
        <taxon>Ecdysozoa</taxon>
        <taxon>Arthropoda</taxon>
        <taxon>Hexapoda</taxon>
        <taxon>Collembola</taxon>
        <taxon>Symphypleona</taxon>
        <taxon>Sminthuridae</taxon>
        <taxon>Allacma</taxon>
    </lineage>
</organism>
<evidence type="ECO:0000313" key="1">
    <source>
        <dbReference type="EMBL" id="CAG7719968.1"/>
    </source>
</evidence>
<dbReference type="AlphaFoldDB" id="A0A8J2JGT4"/>
<gene>
    <name evidence="1" type="ORF">AFUS01_LOCUS9262</name>
</gene>